<dbReference type="PANTHER" id="PTHR47821">
    <property type="entry name" value="PHOSPHOGLYCERATE MUTASE FAMILY PROTEIN"/>
    <property type="match status" value="1"/>
</dbReference>
<reference evidence="1 2" key="1">
    <citation type="submission" date="2011-02" db="EMBL/GenBank/DDBJ databases">
        <title>The Genome Sequence of Mortierella verticillata NRRL 6337.</title>
        <authorList>
            <consortium name="The Broad Institute Genome Sequencing Platform"/>
            <person name="Russ C."/>
            <person name="Cuomo C."/>
            <person name="Burger G."/>
            <person name="Gray M.W."/>
            <person name="Holland P.W.H."/>
            <person name="King N."/>
            <person name="Lang F.B.F."/>
            <person name="Roger A.J."/>
            <person name="Ruiz-Trillo I."/>
            <person name="Young S.K."/>
            <person name="Zeng Q."/>
            <person name="Gargeya S."/>
            <person name="Alvarado L."/>
            <person name="Berlin A."/>
            <person name="Chapman S.B."/>
            <person name="Chen Z."/>
            <person name="Freedman E."/>
            <person name="Gellesch M."/>
            <person name="Goldberg J."/>
            <person name="Griggs A."/>
            <person name="Gujja S."/>
            <person name="Heilman E."/>
            <person name="Heiman D."/>
            <person name="Howarth C."/>
            <person name="Mehta T."/>
            <person name="Neiman D."/>
            <person name="Pearson M."/>
            <person name="Roberts A."/>
            <person name="Saif S."/>
            <person name="Shea T."/>
            <person name="Shenoy N."/>
            <person name="Sisk P."/>
            <person name="Stolte C."/>
            <person name="Sykes S."/>
            <person name="White J."/>
            <person name="Yandava C."/>
            <person name="Haas B."/>
            <person name="Nusbaum C."/>
            <person name="Birren B."/>
        </authorList>
    </citation>
    <scope>NUCLEOTIDE SEQUENCE [LARGE SCALE GENOMIC DNA]</scope>
    <source>
        <strain evidence="1 2">NRRL 6337</strain>
    </source>
</reference>
<gene>
    <name evidence="1" type="ORF">MVEG_11942</name>
</gene>
<evidence type="ECO:0008006" key="3">
    <source>
        <dbReference type="Google" id="ProtNLM"/>
    </source>
</evidence>
<dbReference type="AlphaFoldDB" id="A0A086TKS2"/>
<evidence type="ECO:0000313" key="1">
    <source>
        <dbReference type="EMBL" id="KFH62549.1"/>
    </source>
</evidence>
<keyword evidence="2" id="KW-1185">Reference proteome</keyword>
<dbReference type="Proteomes" id="UP000243308">
    <property type="component" value="Unassembled WGS sequence"/>
</dbReference>
<dbReference type="PANTHER" id="PTHR47821:SF2">
    <property type="entry name" value="PHOSPHOGLYCERATE MUTASE FAMILY PROTEIN"/>
    <property type="match status" value="1"/>
</dbReference>
<dbReference type="EMBL" id="KN042431">
    <property type="protein sequence ID" value="KFH62549.1"/>
    <property type="molecule type" value="Genomic_DNA"/>
</dbReference>
<proteinExistence type="predicted"/>
<sequence>MKFILFRHGHSLANQESRIVSSLEHGTKKNGGPLGTGFGLSDKGKQEVHLSATSLADHIKSYSTSTKKQTQVSILASPFKRTLETANLIHDTFQTSLDMHIPSPVQVLDLRERFFGEFEMQTPSDDLYTAVWNQDAIDPFHQKFGVESVATVTQRTTGVVRSEEQKVEEGAETFVILVSHGDALQILQTAMRGWSGDRHRQLEHLNTASWREVKWCPELAEVHRR</sequence>
<dbReference type="Pfam" id="PF00300">
    <property type="entry name" value="His_Phos_1"/>
    <property type="match status" value="1"/>
</dbReference>
<dbReference type="InterPro" id="IPR013078">
    <property type="entry name" value="His_Pase_superF_clade-1"/>
</dbReference>
<dbReference type="CDD" id="cd07067">
    <property type="entry name" value="HP_PGM_like"/>
    <property type="match status" value="1"/>
</dbReference>
<protein>
    <recommendedName>
        <fullName evidence="3">Phosphoglycerate mutase</fullName>
    </recommendedName>
</protein>
<dbReference type="SMART" id="SM00855">
    <property type="entry name" value="PGAM"/>
    <property type="match status" value="1"/>
</dbReference>
<dbReference type="Gene3D" id="3.40.50.1240">
    <property type="entry name" value="Phosphoglycerate mutase-like"/>
    <property type="match status" value="1"/>
</dbReference>
<dbReference type="OrthoDB" id="354304at2759"/>
<accession>A0A086TKS2</accession>
<dbReference type="SUPFAM" id="SSF53254">
    <property type="entry name" value="Phosphoglycerate mutase-like"/>
    <property type="match status" value="1"/>
</dbReference>
<name>A0A086TKS2_9FUNG</name>
<organism evidence="1 2">
    <name type="scientific">Podila verticillata NRRL 6337</name>
    <dbReference type="NCBI Taxonomy" id="1069443"/>
    <lineage>
        <taxon>Eukaryota</taxon>
        <taxon>Fungi</taxon>
        <taxon>Fungi incertae sedis</taxon>
        <taxon>Mucoromycota</taxon>
        <taxon>Mortierellomycotina</taxon>
        <taxon>Mortierellomycetes</taxon>
        <taxon>Mortierellales</taxon>
        <taxon>Mortierellaceae</taxon>
        <taxon>Podila</taxon>
    </lineage>
</organism>
<evidence type="ECO:0000313" key="2">
    <source>
        <dbReference type="Proteomes" id="UP000243308"/>
    </source>
</evidence>
<dbReference type="InterPro" id="IPR029033">
    <property type="entry name" value="His_PPase_superfam"/>
</dbReference>